<dbReference type="InterPro" id="IPR011035">
    <property type="entry name" value="Ribosomal_bL25/Gln-tRNA_synth"/>
</dbReference>
<comment type="caution">
    <text evidence="9">The sequence shown here is derived from an EMBL/GenBank/DDBJ whole genome shotgun (WGS) entry which is preliminary data.</text>
</comment>
<keyword evidence="4 5" id="KW-0687">Ribonucleoprotein</keyword>
<dbReference type="InterPro" id="IPR029751">
    <property type="entry name" value="Ribosomal_L25_dom"/>
</dbReference>
<dbReference type="AlphaFoldDB" id="A0A1G2Q4J1"/>
<dbReference type="Proteomes" id="UP000177575">
    <property type="component" value="Unassembled WGS sequence"/>
</dbReference>
<reference evidence="9 10" key="1">
    <citation type="journal article" date="2016" name="Nat. Commun.">
        <title>Thousands of microbial genomes shed light on interconnected biogeochemical processes in an aquifer system.</title>
        <authorList>
            <person name="Anantharaman K."/>
            <person name="Brown C.T."/>
            <person name="Hug L.A."/>
            <person name="Sharon I."/>
            <person name="Castelle C.J."/>
            <person name="Probst A.J."/>
            <person name="Thomas B.C."/>
            <person name="Singh A."/>
            <person name="Wilkins M.J."/>
            <person name="Karaoz U."/>
            <person name="Brodie E.L."/>
            <person name="Williams K.H."/>
            <person name="Hubbard S.S."/>
            <person name="Banfield J.F."/>
        </authorList>
    </citation>
    <scope>NUCLEOTIDE SEQUENCE [LARGE SCALE GENOMIC DNA]</scope>
</reference>
<comment type="function">
    <text evidence="5">This is one of the proteins that binds to the 5S RNA in the ribosome where it forms part of the central protuberance.</text>
</comment>
<gene>
    <name evidence="5" type="primary">rplY</name>
    <name evidence="5" type="synonym">ctc</name>
    <name evidence="9" type="ORF">A2388_00475</name>
</gene>
<keyword evidence="2 5" id="KW-0694">RNA-binding</keyword>
<dbReference type="PANTHER" id="PTHR33284:SF1">
    <property type="entry name" value="RIBOSOMAL PROTEIN L25_GLN-TRNA SYNTHETASE, ANTI-CODON-BINDING DOMAIN-CONTAINING PROTEIN"/>
    <property type="match status" value="1"/>
</dbReference>
<comment type="similarity">
    <text evidence="5">Belongs to the bacterial ribosomal protein bL25 family. CTC subfamily.</text>
</comment>
<dbReference type="CDD" id="cd00495">
    <property type="entry name" value="Ribosomal_L25_TL5_CTC"/>
    <property type="match status" value="1"/>
</dbReference>
<evidence type="ECO:0000256" key="3">
    <source>
        <dbReference type="ARBA" id="ARBA00022980"/>
    </source>
</evidence>
<sequence length="234" mass="25609">MSTLSANLRTPSPKEVKVLRRQGFIPGVIYGHGVNNTAVSVDEKALNKVYRQVGETTLFDLAINGQSPVKVLIQEVQRHPVSGLIQHVDFHQVRMDEKLEVDIPLKYVGESPAVKELGAILVRAVNELKVRCLPKDLVHEIEVNLTSLAQFNDVITLDQITVPAGIEVVSPTKGEVVATVTPPRSEAELAALKTDVKEDVEAVKVEEKGKEEGEAPEQSEVKGDNQAKEDKAKK</sequence>
<dbReference type="InterPro" id="IPR001021">
    <property type="entry name" value="Ribosomal_bL25_long"/>
</dbReference>
<accession>A0A1G2Q4J1</accession>
<dbReference type="SUPFAM" id="SSF50715">
    <property type="entry name" value="Ribosomal protein L25-like"/>
    <property type="match status" value="1"/>
</dbReference>
<dbReference type="Pfam" id="PF14693">
    <property type="entry name" value="Ribosomal_TL5_C"/>
    <property type="match status" value="1"/>
</dbReference>
<dbReference type="EMBL" id="MHTC01000014">
    <property type="protein sequence ID" value="OHA55488.1"/>
    <property type="molecule type" value="Genomic_DNA"/>
</dbReference>
<proteinExistence type="inferred from homology"/>
<dbReference type="InterPro" id="IPR020056">
    <property type="entry name" value="Rbsml_bL25/Gln-tRNA_synth_N"/>
</dbReference>
<dbReference type="GO" id="GO:0022625">
    <property type="term" value="C:cytosolic large ribosomal subunit"/>
    <property type="evidence" value="ECO:0007669"/>
    <property type="project" value="TreeGrafter"/>
</dbReference>
<feature type="domain" description="Large ribosomal subunit protein bL25 beta" evidence="8">
    <location>
        <begin position="98"/>
        <end position="184"/>
    </location>
</feature>
<evidence type="ECO:0000313" key="9">
    <source>
        <dbReference type="EMBL" id="OHA55488.1"/>
    </source>
</evidence>
<dbReference type="GO" id="GO:0003735">
    <property type="term" value="F:structural constituent of ribosome"/>
    <property type="evidence" value="ECO:0007669"/>
    <property type="project" value="InterPro"/>
</dbReference>
<evidence type="ECO:0000259" key="8">
    <source>
        <dbReference type="Pfam" id="PF14693"/>
    </source>
</evidence>
<keyword evidence="3 5" id="KW-0689">Ribosomal protein</keyword>
<dbReference type="NCBIfam" id="TIGR00731">
    <property type="entry name" value="bL25_bact_ctc"/>
    <property type="match status" value="1"/>
</dbReference>
<keyword evidence="1 5" id="KW-0699">rRNA-binding</keyword>
<dbReference type="InterPro" id="IPR037121">
    <property type="entry name" value="Ribosomal_bL25_C"/>
</dbReference>
<evidence type="ECO:0000256" key="6">
    <source>
        <dbReference type="SAM" id="MobiDB-lite"/>
    </source>
</evidence>
<dbReference type="GO" id="GO:0008097">
    <property type="term" value="F:5S rRNA binding"/>
    <property type="evidence" value="ECO:0007669"/>
    <property type="project" value="InterPro"/>
</dbReference>
<dbReference type="Gene3D" id="2.170.120.20">
    <property type="entry name" value="Ribosomal protein L25, beta domain"/>
    <property type="match status" value="1"/>
</dbReference>
<dbReference type="Gene3D" id="2.40.240.10">
    <property type="entry name" value="Ribosomal Protein L25, Chain P"/>
    <property type="match status" value="1"/>
</dbReference>
<evidence type="ECO:0000256" key="1">
    <source>
        <dbReference type="ARBA" id="ARBA00022730"/>
    </source>
</evidence>
<name>A0A1G2Q4J1_9BACT</name>
<evidence type="ECO:0000256" key="5">
    <source>
        <dbReference type="HAMAP-Rule" id="MF_01334"/>
    </source>
</evidence>
<evidence type="ECO:0000259" key="7">
    <source>
        <dbReference type="Pfam" id="PF01386"/>
    </source>
</evidence>
<dbReference type="HAMAP" id="MF_01334">
    <property type="entry name" value="Ribosomal_bL25_CTC"/>
    <property type="match status" value="1"/>
</dbReference>
<evidence type="ECO:0000313" key="10">
    <source>
        <dbReference type="Proteomes" id="UP000177575"/>
    </source>
</evidence>
<dbReference type="PANTHER" id="PTHR33284">
    <property type="entry name" value="RIBOSOMAL PROTEIN L25/GLN-TRNA SYNTHETASE, ANTI-CODON-BINDING DOMAIN-CONTAINING PROTEIN"/>
    <property type="match status" value="1"/>
</dbReference>
<dbReference type="InterPro" id="IPR020930">
    <property type="entry name" value="Ribosomal_uL5_bac-type"/>
</dbReference>
<feature type="domain" description="Large ribosomal subunit protein bL25 L25" evidence="7">
    <location>
        <begin position="4"/>
        <end position="90"/>
    </location>
</feature>
<feature type="region of interest" description="Disordered" evidence="6">
    <location>
        <begin position="203"/>
        <end position="234"/>
    </location>
</feature>
<protein>
    <recommendedName>
        <fullName evidence="5">Large ribosomal subunit protein bL25</fullName>
    </recommendedName>
    <alternativeName>
        <fullName evidence="5">General stress protein CTC</fullName>
    </alternativeName>
</protein>
<dbReference type="GO" id="GO:0006412">
    <property type="term" value="P:translation"/>
    <property type="evidence" value="ECO:0007669"/>
    <property type="project" value="UniProtKB-UniRule"/>
</dbReference>
<dbReference type="InterPro" id="IPR020057">
    <property type="entry name" value="Ribosomal_bL25_b-dom"/>
</dbReference>
<organism evidence="9 10">
    <name type="scientific">Candidatus Veblenbacteria bacterium RIFOXYB1_FULL_43_13</name>
    <dbReference type="NCBI Taxonomy" id="1802426"/>
    <lineage>
        <taxon>Bacteria</taxon>
        <taxon>Candidatus Vebleniibacteriota</taxon>
    </lineage>
</organism>
<comment type="subunit">
    <text evidence="5">Part of the 50S ribosomal subunit; part of the 5S rRNA/L5/L18/L25 subcomplex. Contacts the 5S rRNA. Binds to the 5S rRNA independently of L5 and L18.</text>
</comment>
<evidence type="ECO:0000256" key="4">
    <source>
        <dbReference type="ARBA" id="ARBA00023274"/>
    </source>
</evidence>
<evidence type="ECO:0000256" key="2">
    <source>
        <dbReference type="ARBA" id="ARBA00022884"/>
    </source>
</evidence>
<dbReference type="Pfam" id="PF01386">
    <property type="entry name" value="Ribosomal_L25p"/>
    <property type="match status" value="1"/>
</dbReference>